<sequence length="100" mass="10954">MLNVAMNIVMIIIGIAIGVIRQCVDITVMMITISVDILMGLLHVEEASQGGIMLTLIAIVFLHVWLPVVVIQIATAFLIVFSVVRVASDRLVHVSMRMIV</sequence>
<gene>
    <name evidence="2" type="ORF">FEHR0123_LOCUS4694</name>
</gene>
<reference evidence="2" key="1">
    <citation type="submission" date="2021-01" db="EMBL/GenBank/DDBJ databases">
        <authorList>
            <person name="Corre E."/>
            <person name="Pelletier E."/>
            <person name="Niang G."/>
            <person name="Scheremetjew M."/>
            <person name="Finn R."/>
            <person name="Kale V."/>
            <person name="Holt S."/>
            <person name="Cochrane G."/>
            <person name="Meng A."/>
            <person name="Brown T."/>
            <person name="Cohen L."/>
        </authorList>
    </citation>
    <scope>NUCLEOTIDE SEQUENCE</scope>
    <source>
        <strain evidence="2">Fehren 1</strain>
    </source>
</reference>
<dbReference type="AlphaFoldDB" id="A0A7S3I0W7"/>
<accession>A0A7S3I0W7</accession>
<evidence type="ECO:0000313" key="2">
    <source>
        <dbReference type="EMBL" id="CAE0309778.1"/>
    </source>
</evidence>
<keyword evidence="1" id="KW-0812">Transmembrane</keyword>
<organism evidence="2">
    <name type="scientific">Favella ehrenbergii</name>
    <dbReference type="NCBI Taxonomy" id="182087"/>
    <lineage>
        <taxon>Eukaryota</taxon>
        <taxon>Sar</taxon>
        <taxon>Alveolata</taxon>
        <taxon>Ciliophora</taxon>
        <taxon>Intramacronucleata</taxon>
        <taxon>Spirotrichea</taxon>
        <taxon>Choreotrichia</taxon>
        <taxon>Tintinnida</taxon>
        <taxon>Xystonellidae</taxon>
        <taxon>Favella</taxon>
    </lineage>
</organism>
<feature type="transmembrane region" description="Helical" evidence="1">
    <location>
        <begin position="6"/>
        <end position="35"/>
    </location>
</feature>
<keyword evidence="1" id="KW-1133">Transmembrane helix</keyword>
<name>A0A7S3I0W7_9SPIT</name>
<protein>
    <submittedName>
        <fullName evidence="2">Uncharacterized protein</fullName>
    </submittedName>
</protein>
<dbReference type="EMBL" id="HBIE01015228">
    <property type="protein sequence ID" value="CAE0309778.1"/>
    <property type="molecule type" value="Transcribed_RNA"/>
</dbReference>
<keyword evidence="1" id="KW-0472">Membrane</keyword>
<evidence type="ECO:0000256" key="1">
    <source>
        <dbReference type="SAM" id="Phobius"/>
    </source>
</evidence>
<proteinExistence type="predicted"/>